<dbReference type="InterPro" id="IPR036629">
    <property type="entry name" value="YjbJ_sf"/>
</dbReference>
<proteinExistence type="predicted"/>
<evidence type="ECO:0000313" key="3">
    <source>
        <dbReference type="Proteomes" id="UP000321250"/>
    </source>
</evidence>
<feature type="compositionally biased region" description="Basic and acidic residues" evidence="1">
    <location>
        <begin position="48"/>
        <end position="66"/>
    </location>
</feature>
<organism evidence="2 3">
    <name type="scientific">Sphingomonas ginsenosidivorax</name>
    <dbReference type="NCBI Taxonomy" id="862135"/>
    <lineage>
        <taxon>Bacteria</taxon>
        <taxon>Pseudomonadati</taxon>
        <taxon>Pseudomonadota</taxon>
        <taxon>Alphaproteobacteria</taxon>
        <taxon>Sphingomonadales</taxon>
        <taxon>Sphingomonadaceae</taxon>
        <taxon>Sphingomonas</taxon>
    </lineage>
</organism>
<feature type="compositionally biased region" description="Basic and acidic residues" evidence="1">
    <location>
        <begin position="7"/>
        <end position="22"/>
    </location>
</feature>
<dbReference type="RefSeq" id="WP_147079079.1">
    <property type="nucleotide sequence ID" value="NZ_VOQR01000001.1"/>
</dbReference>
<keyword evidence="3" id="KW-1185">Reference proteome</keyword>
<gene>
    <name evidence="2" type="ORF">FSB78_00665</name>
</gene>
<name>A0A5C6U9E9_9SPHN</name>
<comment type="caution">
    <text evidence="2">The sequence shown here is derived from an EMBL/GenBank/DDBJ whole genome shotgun (WGS) entry which is preliminary data.</text>
</comment>
<sequence length="76" mass="7709">MTSAKDTGAKDTGAKDTGEKGKGRVLQAKGSVREAIGKITGNAAVEKQGLRESEAGAKQAEADHPSDTPIDTGAKD</sequence>
<evidence type="ECO:0000256" key="1">
    <source>
        <dbReference type="SAM" id="MobiDB-lite"/>
    </source>
</evidence>
<feature type="region of interest" description="Disordered" evidence="1">
    <location>
        <begin position="1"/>
        <end position="76"/>
    </location>
</feature>
<dbReference type="EMBL" id="VOQR01000001">
    <property type="protein sequence ID" value="TXC69637.1"/>
    <property type="molecule type" value="Genomic_DNA"/>
</dbReference>
<dbReference type="OrthoDB" id="9796058at2"/>
<accession>A0A5C6U9E9</accession>
<dbReference type="SUPFAM" id="SSF69047">
    <property type="entry name" value="Hypothetical protein YjbJ"/>
    <property type="match status" value="1"/>
</dbReference>
<reference evidence="2 3" key="1">
    <citation type="journal article" date="2013" name="Antonie Van Leeuwenhoek">
        <title>Sphingomonas ginsenosidivorax sp. nov., with the ability to transform ginsenosides.</title>
        <authorList>
            <person name="Jin X.F."/>
            <person name="Kim J.K."/>
            <person name="Liu Q.M."/>
            <person name="Kang M.S."/>
            <person name="He D."/>
            <person name="Jin F.X."/>
            <person name="Kim S.C."/>
            <person name="Im W.T."/>
        </authorList>
    </citation>
    <scope>NUCLEOTIDE SEQUENCE [LARGE SCALE GENOMIC DNA]</scope>
    <source>
        <strain evidence="2 3">KHI67</strain>
    </source>
</reference>
<evidence type="ECO:0000313" key="2">
    <source>
        <dbReference type="EMBL" id="TXC69637.1"/>
    </source>
</evidence>
<dbReference type="AlphaFoldDB" id="A0A5C6U9E9"/>
<dbReference type="Proteomes" id="UP000321250">
    <property type="component" value="Unassembled WGS sequence"/>
</dbReference>
<protein>
    <submittedName>
        <fullName evidence="2">CsbD family protein</fullName>
    </submittedName>
</protein>